<dbReference type="InterPro" id="IPR014721">
    <property type="entry name" value="Ribsml_uS5_D2-typ_fold_subgr"/>
</dbReference>
<evidence type="ECO:0000259" key="3">
    <source>
        <dbReference type="PROSITE" id="PS51786"/>
    </source>
</evidence>
<keyword evidence="2" id="KW-0720">Serine protease</keyword>
<reference evidence="4 5" key="1">
    <citation type="submission" date="2020-05" db="EMBL/GenBank/DDBJ databases">
        <title>Draft genome sequence of Desulfovibrio psychrotolerans JS1T.</title>
        <authorList>
            <person name="Ueno A."/>
            <person name="Tamazawa S."/>
            <person name="Tamamura S."/>
            <person name="Murakami T."/>
            <person name="Kiyama T."/>
            <person name="Inomata H."/>
            <person name="Amano Y."/>
            <person name="Miyakawa K."/>
            <person name="Tamaki H."/>
            <person name="Naganuma T."/>
            <person name="Kaneko K."/>
        </authorList>
    </citation>
    <scope>NUCLEOTIDE SEQUENCE [LARGE SCALE GENOMIC DNA]</scope>
    <source>
        <strain evidence="4 5">JS1</strain>
    </source>
</reference>
<dbReference type="Pfam" id="PF20437">
    <property type="entry name" value="LonC_helical"/>
    <property type="match status" value="1"/>
</dbReference>
<dbReference type="Pfam" id="PF13654">
    <property type="entry name" value="AAA_32"/>
    <property type="match status" value="1"/>
</dbReference>
<dbReference type="InterPro" id="IPR027417">
    <property type="entry name" value="P-loop_NTPase"/>
</dbReference>
<feature type="active site" evidence="2">
    <location>
        <position position="665"/>
    </location>
</feature>
<dbReference type="EC" id="3.4.21.53" evidence="2"/>
<dbReference type="Gene3D" id="3.40.50.300">
    <property type="entry name" value="P-loop containing nucleotide triphosphate hydrolases"/>
    <property type="match status" value="2"/>
</dbReference>
<dbReference type="SUPFAM" id="SSF54211">
    <property type="entry name" value="Ribosomal protein S5 domain 2-like"/>
    <property type="match status" value="1"/>
</dbReference>
<dbReference type="Gene3D" id="3.30.230.10">
    <property type="match status" value="1"/>
</dbReference>
<dbReference type="Gene3D" id="1.10.8.60">
    <property type="match status" value="1"/>
</dbReference>
<dbReference type="GO" id="GO:0030163">
    <property type="term" value="P:protein catabolic process"/>
    <property type="evidence" value="ECO:0007669"/>
    <property type="project" value="InterPro"/>
</dbReference>
<feature type="active site" evidence="2">
    <location>
        <position position="708"/>
    </location>
</feature>
<dbReference type="InterPro" id="IPR046844">
    <property type="entry name" value="Lon-like_helical"/>
</dbReference>
<dbReference type="PRINTS" id="PR00830">
    <property type="entry name" value="ENDOLAPTASE"/>
</dbReference>
<feature type="domain" description="Lon proteolytic" evidence="3">
    <location>
        <begin position="575"/>
        <end position="770"/>
    </location>
</feature>
<dbReference type="RefSeq" id="WP_174409645.1">
    <property type="nucleotide sequence ID" value="NZ_BLVP01000008.1"/>
</dbReference>
<evidence type="ECO:0000256" key="1">
    <source>
        <dbReference type="ARBA" id="ARBA00022670"/>
    </source>
</evidence>
<dbReference type="PANTHER" id="PTHR10046">
    <property type="entry name" value="ATP DEPENDENT LON PROTEASE FAMILY MEMBER"/>
    <property type="match status" value="1"/>
</dbReference>
<evidence type="ECO:0000313" key="4">
    <source>
        <dbReference type="EMBL" id="GFM36983.1"/>
    </source>
</evidence>
<evidence type="ECO:0000313" key="5">
    <source>
        <dbReference type="Proteomes" id="UP000503820"/>
    </source>
</evidence>
<dbReference type="PROSITE" id="PS51786">
    <property type="entry name" value="LON_PROTEOLYTIC"/>
    <property type="match status" value="1"/>
</dbReference>
<dbReference type="Pfam" id="PF05362">
    <property type="entry name" value="Lon_C"/>
    <property type="match status" value="1"/>
</dbReference>
<comment type="similarity">
    <text evidence="2">Belongs to the peptidase S16 family.</text>
</comment>
<accession>A0A7J0BTD5</accession>
<dbReference type="InterPro" id="IPR046843">
    <property type="entry name" value="LonB_AAA-LID"/>
</dbReference>
<dbReference type="GO" id="GO:0006508">
    <property type="term" value="P:proteolysis"/>
    <property type="evidence" value="ECO:0007669"/>
    <property type="project" value="UniProtKB-KW"/>
</dbReference>
<organism evidence="4 5">
    <name type="scientific">Desulfovibrio psychrotolerans</name>
    <dbReference type="NCBI Taxonomy" id="415242"/>
    <lineage>
        <taxon>Bacteria</taxon>
        <taxon>Pseudomonadati</taxon>
        <taxon>Thermodesulfobacteriota</taxon>
        <taxon>Desulfovibrionia</taxon>
        <taxon>Desulfovibrionales</taxon>
        <taxon>Desulfovibrionaceae</taxon>
        <taxon>Desulfovibrio</taxon>
    </lineage>
</organism>
<dbReference type="AlphaFoldDB" id="A0A7J0BTD5"/>
<dbReference type="EMBL" id="BLVP01000008">
    <property type="protein sequence ID" value="GFM36983.1"/>
    <property type="molecule type" value="Genomic_DNA"/>
</dbReference>
<dbReference type="GO" id="GO:0005524">
    <property type="term" value="F:ATP binding"/>
    <property type="evidence" value="ECO:0007669"/>
    <property type="project" value="InterPro"/>
</dbReference>
<keyword evidence="2" id="KW-0378">Hydrolase</keyword>
<name>A0A7J0BTD5_9BACT</name>
<proteinExistence type="inferred from homology"/>
<sequence length="809" mass="90036">MSTVRPLPAQKLRTTLDPSRLPYEDSKSIPRKPLRRTPQPRALQALELALSIHNNGYNVYLAGGATLGRNFMLQEFLRPRAEKMPTPPDLIYVNNFEDPDSPDLISLPAGQGRRLKTELAQAVTKVRKELPVRFENDAYLKKRSHIMDRFQDERDRLFKEMDDVAVSEGFNMDLDDSGAMTLYPLIEGKRLSEEEFERLDTDLRQNLKTKGDKLLQVMSALMRKMSTAEQALRTDERSLDQDLAREVLQDILTPVTDKFLTACESEDLAAFFTAMQNDILENIEQFAQREAAPAAPAGTPESIFASLPSEDITARYEINLFVDHSETTGAPIVVDDHPTVSNLLGCIERESEMGALVTDYTLVKSGSIHQANGGFLVMHIEDLLSQTGAWEGLMRALRSGIARIEDAGDGQDTTKAKGIEPEPLMLDLKVILIGPEDIHEHLLQNDDRFHKLFKIKAHMSESMPRNAEGVRIYLNRLAGIIDDCDLLPFDRTGLASMVDYGSRLIEDQRKLSLRFPQIRELMLEASAFARMKKRLVVDAETVHDALVARYYRNNLYEEMFMEDYDRQLIKVQTSGVAVGRVNGLAVSFYGDFEFGLPHQISCTVGVGHGGIIDLEREAELGGPIHTKAMMILKSYLLGMFAQNKPLVMTGSLYFEQSYAGIEGDSASGAELAALLSALSAVPLRQSLAFTGAVSQTGQIMAVGGVTRKIEGFYDICNRRGLTGDQGVLMPADNVDQLMLKKEVVAAVEAGTFAIYPISHITEAMELLTGVTAGKQRKDGTFTRGSIFDKVDRRLSELGKLAERAYKSKR</sequence>
<dbReference type="InterPro" id="IPR020568">
    <property type="entry name" value="Ribosomal_Su5_D2-typ_SF"/>
</dbReference>
<protein>
    <recommendedName>
        <fullName evidence="2">endopeptidase La</fullName>
        <ecNumber evidence="2">3.4.21.53</ecNumber>
    </recommendedName>
</protein>
<dbReference type="Proteomes" id="UP000503820">
    <property type="component" value="Unassembled WGS sequence"/>
</dbReference>
<comment type="catalytic activity">
    <reaction evidence="2">
        <text>Hydrolysis of proteins in presence of ATP.</text>
        <dbReference type="EC" id="3.4.21.53"/>
    </reaction>
</comment>
<keyword evidence="5" id="KW-1185">Reference proteome</keyword>
<dbReference type="GO" id="GO:0004176">
    <property type="term" value="F:ATP-dependent peptidase activity"/>
    <property type="evidence" value="ECO:0007669"/>
    <property type="project" value="UniProtKB-UniRule"/>
</dbReference>
<keyword evidence="1 2" id="KW-0645">Protease</keyword>
<dbReference type="InterPro" id="IPR041699">
    <property type="entry name" value="AAA_32"/>
</dbReference>
<dbReference type="GO" id="GO:0004252">
    <property type="term" value="F:serine-type endopeptidase activity"/>
    <property type="evidence" value="ECO:0007669"/>
    <property type="project" value="UniProtKB-UniRule"/>
</dbReference>
<gene>
    <name evidence="4" type="ORF">DSM19430T_16670</name>
</gene>
<dbReference type="InterPro" id="IPR027065">
    <property type="entry name" value="Lon_Prtase"/>
</dbReference>
<evidence type="ECO:0000256" key="2">
    <source>
        <dbReference type="PROSITE-ProRule" id="PRU01122"/>
    </source>
</evidence>
<comment type="caution">
    <text evidence="4">The sequence shown here is derived from an EMBL/GenBank/DDBJ whole genome shotgun (WGS) entry which is preliminary data.</text>
</comment>
<dbReference type="Pfam" id="PF20436">
    <property type="entry name" value="LonB_AAA-LID"/>
    <property type="match status" value="1"/>
</dbReference>
<dbReference type="InterPro" id="IPR008269">
    <property type="entry name" value="Lon_proteolytic"/>
</dbReference>